<evidence type="ECO:0000313" key="2">
    <source>
        <dbReference type="Proteomes" id="UP000814140"/>
    </source>
</evidence>
<name>A0ACB8SW38_9AGAM</name>
<reference evidence="1" key="1">
    <citation type="submission" date="2021-03" db="EMBL/GenBank/DDBJ databases">
        <authorList>
            <consortium name="DOE Joint Genome Institute"/>
            <person name="Ahrendt S."/>
            <person name="Looney B.P."/>
            <person name="Miyauchi S."/>
            <person name="Morin E."/>
            <person name="Drula E."/>
            <person name="Courty P.E."/>
            <person name="Chicoki N."/>
            <person name="Fauchery L."/>
            <person name="Kohler A."/>
            <person name="Kuo A."/>
            <person name="Labutti K."/>
            <person name="Pangilinan J."/>
            <person name="Lipzen A."/>
            <person name="Riley R."/>
            <person name="Andreopoulos W."/>
            <person name="He G."/>
            <person name="Johnson J."/>
            <person name="Barry K.W."/>
            <person name="Grigoriev I.V."/>
            <person name="Nagy L."/>
            <person name="Hibbett D."/>
            <person name="Henrissat B."/>
            <person name="Matheny P.B."/>
            <person name="Labbe J."/>
            <person name="Martin F."/>
        </authorList>
    </citation>
    <scope>NUCLEOTIDE SEQUENCE</scope>
    <source>
        <strain evidence="1">HHB10654</strain>
    </source>
</reference>
<keyword evidence="2" id="KW-1185">Reference proteome</keyword>
<proteinExistence type="predicted"/>
<evidence type="ECO:0000313" key="1">
    <source>
        <dbReference type="EMBL" id="KAI0060694.1"/>
    </source>
</evidence>
<comment type="caution">
    <text evidence="1">The sequence shown here is derived from an EMBL/GenBank/DDBJ whole genome shotgun (WGS) entry which is preliminary data.</text>
</comment>
<protein>
    <submittedName>
        <fullName evidence="1">Uncharacterized protein</fullName>
    </submittedName>
</protein>
<accession>A0ACB8SW38</accession>
<organism evidence="1 2">
    <name type="scientific">Artomyces pyxidatus</name>
    <dbReference type="NCBI Taxonomy" id="48021"/>
    <lineage>
        <taxon>Eukaryota</taxon>
        <taxon>Fungi</taxon>
        <taxon>Dikarya</taxon>
        <taxon>Basidiomycota</taxon>
        <taxon>Agaricomycotina</taxon>
        <taxon>Agaricomycetes</taxon>
        <taxon>Russulales</taxon>
        <taxon>Auriscalpiaceae</taxon>
        <taxon>Artomyces</taxon>
    </lineage>
</organism>
<reference evidence="1" key="2">
    <citation type="journal article" date="2022" name="New Phytol.">
        <title>Evolutionary transition to the ectomycorrhizal habit in the genomes of a hyperdiverse lineage of mushroom-forming fungi.</title>
        <authorList>
            <person name="Looney B."/>
            <person name="Miyauchi S."/>
            <person name="Morin E."/>
            <person name="Drula E."/>
            <person name="Courty P.E."/>
            <person name="Kohler A."/>
            <person name="Kuo A."/>
            <person name="LaButti K."/>
            <person name="Pangilinan J."/>
            <person name="Lipzen A."/>
            <person name="Riley R."/>
            <person name="Andreopoulos W."/>
            <person name="He G."/>
            <person name="Johnson J."/>
            <person name="Nolan M."/>
            <person name="Tritt A."/>
            <person name="Barry K.W."/>
            <person name="Grigoriev I.V."/>
            <person name="Nagy L.G."/>
            <person name="Hibbett D."/>
            <person name="Henrissat B."/>
            <person name="Matheny P.B."/>
            <person name="Labbe J."/>
            <person name="Martin F.M."/>
        </authorList>
    </citation>
    <scope>NUCLEOTIDE SEQUENCE</scope>
    <source>
        <strain evidence="1">HHB10654</strain>
    </source>
</reference>
<gene>
    <name evidence="1" type="ORF">BV25DRAFT_922324</name>
</gene>
<sequence>MLTSVIGALRLRRRCQRSCAPRLQRSPTSISRIVVIHHQRCWQWQRRQPHQRCRDQQPLREHQGCVDHHSRMYLSDGSCRYLVPRPLPPAGTPILHQLDPHIPLRTRAQARPASRRWDSTFSDAQFPPRQRRRELRHRRPAESLTRWDQSDHPPRRYQARSCESPRLAPVSYLITTCPQFGKAPAKFVEFDVYSRHGHIVVFVPRSFSGVLELHTRRGRILTMPSLSTAAQTVKNARNEVVLLVGQGSQSPMGMGGVTPQFADLGKFYTRSGDISVGFTGEDDGHALQPQGFVQQVLKRIAG</sequence>
<dbReference type="Proteomes" id="UP000814140">
    <property type="component" value="Unassembled WGS sequence"/>
</dbReference>
<dbReference type="EMBL" id="MU277217">
    <property type="protein sequence ID" value="KAI0060694.1"/>
    <property type="molecule type" value="Genomic_DNA"/>
</dbReference>